<protein>
    <submittedName>
        <fullName evidence="9">Hrp-dependent type III effector protein</fullName>
    </submittedName>
</protein>
<keyword evidence="2" id="KW-0808">Transferase</keyword>
<dbReference type="STRING" id="1379903.ATO8_17065"/>
<evidence type="ECO:0000313" key="9">
    <source>
        <dbReference type="EMBL" id="ETW11402.1"/>
    </source>
</evidence>
<evidence type="ECO:0000256" key="1">
    <source>
        <dbReference type="ARBA" id="ARBA00005715"/>
    </source>
</evidence>
<comment type="similarity">
    <text evidence="1">Belongs to the four-carbon acid sugar kinase family.</text>
</comment>
<dbReference type="InterPro" id="IPR010737">
    <property type="entry name" value="4-carb_acid_sugar_kinase_N"/>
</dbReference>
<dbReference type="AlphaFoldDB" id="W4HF81"/>
<dbReference type="PATRIC" id="fig|1317118.6.peg.3513"/>
<dbReference type="Proteomes" id="UP000019063">
    <property type="component" value="Unassembled WGS sequence"/>
</dbReference>
<keyword evidence="4" id="KW-0418">Kinase</keyword>
<sequence>MAAPIVFVGDDFTGASDTLATYARRGLRTRLLTRPVAQEDDLDALGVATDLRSLSPEKAGAVVDRLWPVIAAADPRVLHFKVCSTFDSAPGVGSIGAVAARLSALFAPDVTAVIGGQPSLGRYCAFGTLFARGPDGGVHRIDRHPVMARHPVTPMHEADLLRHLAAQGLAPLARITVPELTDPARVADRLCAGPALVDVMREDDQALIRSALEMAGGRQLLIGASSVAEILGGAPGATGHAAPAPPEGALLVFAGSRSSVTAAQVAAAHGFKRVCLAPETLEDPRAAQHLAARIAGPRPLLVHLDPDADYKRNPDRLADDCARLVAKIADRVPLRGLGLAGGDTSSRIVARLGFDALDYLGDMGQGACICLGRHADPARDAMRVMLKGGQMGARDLFDRFADRVPA</sequence>
<evidence type="ECO:0000313" key="10">
    <source>
        <dbReference type="Proteomes" id="UP000019063"/>
    </source>
</evidence>
<evidence type="ECO:0000256" key="3">
    <source>
        <dbReference type="ARBA" id="ARBA00022741"/>
    </source>
</evidence>
<dbReference type="GO" id="GO:0016301">
    <property type="term" value="F:kinase activity"/>
    <property type="evidence" value="ECO:0007669"/>
    <property type="project" value="UniProtKB-KW"/>
</dbReference>
<dbReference type="Gene3D" id="3.40.980.20">
    <property type="entry name" value="Four-carbon acid sugar kinase, nucleotide binding domain"/>
    <property type="match status" value="1"/>
</dbReference>
<evidence type="ECO:0000256" key="5">
    <source>
        <dbReference type="ARBA" id="ARBA00022840"/>
    </source>
</evidence>
<name>W4HF81_9RHOB</name>
<evidence type="ECO:0000256" key="2">
    <source>
        <dbReference type="ARBA" id="ARBA00022679"/>
    </source>
</evidence>
<evidence type="ECO:0000259" key="8">
    <source>
        <dbReference type="Pfam" id="PF17042"/>
    </source>
</evidence>
<keyword evidence="5" id="KW-0067">ATP-binding</keyword>
<keyword evidence="6" id="KW-0119">Carbohydrate metabolism</keyword>
<evidence type="ECO:0000256" key="4">
    <source>
        <dbReference type="ARBA" id="ARBA00022777"/>
    </source>
</evidence>
<dbReference type="eggNOG" id="COG3395">
    <property type="taxonomic scope" value="Bacteria"/>
</dbReference>
<dbReference type="InterPro" id="IPR042213">
    <property type="entry name" value="NBD_C_sf"/>
</dbReference>
<accession>W4HF81</accession>
<reference evidence="9 10" key="1">
    <citation type="journal article" date="2014" name="Antonie Van Leeuwenhoek">
        <title>Roseivivax atlanticus sp. nov., isolated from surface seawater of the Atlantic Ocean.</title>
        <authorList>
            <person name="Li G."/>
            <person name="Lai Q."/>
            <person name="Liu X."/>
            <person name="Sun F."/>
            <person name="Shao Z."/>
        </authorList>
    </citation>
    <scope>NUCLEOTIDE SEQUENCE [LARGE SCALE GENOMIC DNA]</scope>
    <source>
        <strain evidence="9 10">22II-s10s</strain>
    </source>
</reference>
<dbReference type="EMBL" id="AQQW01000012">
    <property type="protein sequence ID" value="ETW11402.1"/>
    <property type="molecule type" value="Genomic_DNA"/>
</dbReference>
<evidence type="ECO:0000259" key="7">
    <source>
        <dbReference type="Pfam" id="PF07005"/>
    </source>
</evidence>
<organism evidence="9 10">
    <name type="scientific">Roseivivax marinus</name>
    <dbReference type="NCBI Taxonomy" id="1379903"/>
    <lineage>
        <taxon>Bacteria</taxon>
        <taxon>Pseudomonadati</taxon>
        <taxon>Pseudomonadota</taxon>
        <taxon>Alphaproteobacteria</taxon>
        <taxon>Rhodobacterales</taxon>
        <taxon>Roseobacteraceae</taxon>
        <taxon>Roseivivax</taxon>
    </lineage>
</organism>
<dbReference type="Pfam" id="PF17042">
    <property type="entry name" value="NBD_C"/>
    <property type="match status" value="1"/>
</dbReference>
<evidence type="ECO:0000256" key="6">
    <source>
        <dbReference type="ARBA" id="ARBA00023277"/>
    </source>
</evidence>
<dbReference type="SUPFAM" id="SSF142764">
    <property type="entry name" value="YgbK-like"/>
    <property type="match status" value="1"/>
</dbReference>
<keyword evidence="3" id="KW-0547">Nucleotide-binding</keyword>
<feature type="domain" description="Four-carbon acid sugar kinase nucleotide binding" evidence="8">
    <location>
        <begin position="251"/>
        <end position="397"/>
    </location>
</feature>
<comment type="caution">
    <text evidence="9">The sequence shown here is derived from an EMBL/GenBank/DDBJ whole genome shotgun (WGS) entry which is preliminary data.</text>
</comment>
<keyword evidence="10" id="KW-1185">Reference proteome</keyword>
<dbReference type="InterPro" id="IPR037051">
    <property type="entry name" value="4-carb_acid_sugar_kinase_N_sf"/>
</dbReference>
<proteinExistence type="inferred from homology"/>
<dbReference type="GO" id="GO:0005524">
    <property type="term" value="F:ATP binding"/>
    <property type="evidence" value="ECO:0007669"/>
    <property type="project" value="UniProtKB-KW"/>
</dbReference>
<dbReference type="Pfam" id="PF07005">
    <property type="entry name" value="SBD_N"/>
    <property type="match status" value="1"/>
</dbReference>
<dbReference type="InterPro" id="IPR031475">
    <property type="entry name" value="NBD_C"/>
</dbReference>
<dbReference type="RefSeq" id="WP_043846282.1">
    <property type="nucleotide sequence ID" value="NZ_AQQW01000012.1"/>
</dbReference>
<gene>
    <name evidence="9" type="ORF">ATO8_17065</name>
</gene>
<dbReference type="Gene3D" id="3.40.50.10840">
    <property type="entry name" value="Putative sugar-binding, N-terminal domain"/>
    <property type="match status" value="1"/>
</dbReference>
<feature type="domain" description="Four-carbon acid sugar kinase N-terminal" evidence="7">
    <location>
        <begin position="5"/>
        <end position="229"/>
    </location>
</feature>